<proteinExistence type="predicted"/>
<dbReference type="RefSeq" id="WP_016578855.1">
    <property type="nucleotide sequence ID" value="NZ_BHXC01000007.1"/>
</dbReference>
<comment type="caution">
    <text evidence="1">The sequence shown here is derived from an EMBL/GenBank/DDBJ whole genome shotgun (WGS) entry which is preliminary data.</text>
</comment>
<organism evidence="1 2">
    <name type="scientific">Streptomyces noursei</name>
    <name type="common">Streptomyces albulus</name>
    <dbReference type="NCBI Taxonomy" id="1971"/>
    <lineage>
        <taxon>Bacteria</taxon>
        <taxon>Bacillati</taxon>
        <taxon>Actinomycetota</taxon>
        <taxon>Actinomycetes</taxon>
        <taxon>Kitasatosporales</taxon>
        <taxon>Streptomycetaceae</taxon>
        <taxon>Streptomyces</taxon>
    </lineage>
</organism>
<sequence length="241" mass="26868">MPLPDLDLRLDGFNAATEQVGQAFLHEVELNETQLDPLAEHHTPDLAHSYYVLHDRSATWGFPGEPQIVALHLRRDVQAKTFHFERETLPLPAMAQSWLIYRGCPPDEICINPEVGGTVPADETTRALERRLMSDGDHFALGYSYTSDDWDDMVTVAALRALDDRTLSPFRVLVQAADTEAWTHTLREGGFATVGEALQWCQDRLHGTAGPLPAVRPMSRTHYVTGASLPVPAQRPPGRNR</sequence>
<gene>
    <name evidence="1" type="ORF">SALB_07284</name>
</gene>
<dbReference type="EMBL" id="BHXC01000007">
    <property type="protein sequence ID" value="GCB94484.1"/>
    <property type="molecule type" value="Genomic_DNA"/>
</dbReference>
<name>A0A401RA42_STRNR</name>
<reference evidence="1 2" key="1">
    <citation type="journal article" date="2019" name="Microbiol. Resour. Announc.">
        <title>Draft Genome Sequence of the Most Traditional epsilon-Poly-l-Lysine Producer, Streptomyces albulus NBRC14147.</title>
        <authorList>
            <person name="Yamanaka K."/>
            <person name="Hamano Y."/>
        </authorList>
    </citation>
    <scope>NUCLEOTIDE SEQUENCE [LARGE SCALE GENOMIC DNA]</scope>
    <source>
        <strain evidence="1 2">NBRC 14147</strain>
    </source>
</reference>
<evidence type="ECO:0000313" key="2">
    <source>
        <dbReference type="Proteomes" id="UP000288351"/>
    </source>
</evidence>
<evidence type="ECO:0008006" key="3">
    <source>
        <dbReference type="Google" id="ProtNLM"/>
    </source>
</evidence>
<protein>
    <recommendedName>
        <fullName evidence="3">Glycosyl hydrolase</fullName>
    </recommendedName>
</protein>
<evidence type="ECO:0000313" key="1">
    <source>
        <dbReference type="EMBL" id="GCB94484.1"/>
    </source>
</evidence>
<accession>A0A401RA42</accession>
<dbReference type="Proteomes" id="UP000288351">
    <property type="component" value="Unassembled WGS sequence"/>
</dbReference>
<dbReference type="AlphaFoldDB" id="A0A401RA42"/>